<keyword evidence="6 13" id="KW-0560">Oxidoreductase</keyword>
<keyword evidence="17" id="KW-1185">Reference proteome</keyword>
<feature type="domain" description="Dihydrodipicolinate reductase N-terminal" evidence="14">
    <location>
        <begin position="5"/>
        <end position="128"/>
    </location>
</feature>
<feature type="active site" description="Proton donor" evidence="13">
    <location>
        <position position="162"/>
    </location>
</feature>
<comment type="catalytic activity">
    <reaction evidence="11 13">
        <text>(S)-2,3,4,5-tetrahydrodipicolinate + NADP(+) + H2O = (2S,4S)-4-hydroxy-2,3,4,5-tetrahydrodipicolinate + NADPH + H(+)</text>
        <dbReference type="Rhea" id="RHEA:35331"/>
        <dbReference type="ChEBI" id="CHEBI:15377"/>
        <dbReference type="ChEBI" id="CHEBI:15378"/>
        <dbReference type="ChEBI" id="CHEBI:16845"/>
        <dbReference type="ChEBI" id="CHEBI:57783"/>
        <dbReference type="ChEBI" id="CHEBI:58349"/>
        <dbReference type="ChEBI" id="CHEBI:67139"/>
        <dbReference type="EC" id="1.17.1.8"/>
    </reaction>
</comment>
<name>A0A8J2V3B2_9PROT</name>
<gene>
    <name evidence="13 16" type="primary">dapB</name>
    <name evidence="16" type="ORF">GCM10011342_23420</name>
</gene>
<evidence type="ECO:0000256" key="2">
    <source>
        <dbReference type="ARBA" id="ARBA00022490"/>
    </source>
</evidence>
<evidence type="ECO:0000256" key="13">
    <source>
        <dbReference type="HAMAP-Rule" id="MF_00102"/>
    </source>
</evidence>
<comment type="subunit">
    <text evidence="13">Homotetramer.</text>
</comment>
<feature type="active site" description="Proton donor/acceptor" evidence="13">
    <location>
        <position position="158"/>
    </location>
</feature>
<dbReference type="SUPFAM" id="SSF51735">
    <property type="entry name" value="NAD(P)-binding Rossmann-fold domains"/>
    <property type="match status" value="1"/>
</dbReference>
<sequence>MSSPNVIVAGIRGRMGRQIAQLVLHSQQLTLGGGTVRADDDLAGSSISMTDADDRAQDVPVTATVAEFNGLPDAVIDFTCPDYTIALLDDCVPRKIAMVIGTTGFTPEQEDRIRQAAEKIAIVKAGNMSLGINLLTLLVEQAAAALGPGYDIEIHEAHHRHKKDAPSGTALMLGEAAARGRGVTLKDKAVYAREGQTGERPDGAIGFSVTRAGGIVGEHEVLLGSDEEVISLSHKALDRAVFARGAVTAAGWIAGREPGLYSMRDVLGL</sequence>
<evidence type="ECO:0000256" key="1">
    <source>
        <dbReference type="ARBA" id="ARBA00006642"/>
    </source>
</evidence>
<evidence type="ECO:0000256" key="7">
    <source>
        <dbReference type="ARBA" id="ARBA00023027"/>
    </source>
</evidence>
<evidence type="ECO:0000256" key="9">
    <source>
        <dbReference type="ARBA" id="ARBA00037922"/>
    </source>
</evidence>
<feature type="binding site" evidence="13">
    <location>
        <begin position="10"/>
        <end position="15"/>
    </location>
    <ligand>
        <name>NAD(+)</name>
        <dbReference type="ChEBI" id="CHEBI:57540"/>
    </ligand>
</feature>
<keyword evidence="7 13" id="KW-0520">NAD</keyword>
<evidence type="ECO:0000256" key="4">
    <source>
        <dbReference type="ARBA" id="ARBA00022857"/>
    </source>
</evidence>
<feature type="binding site" evidence="13">
    <location>
        <position position="55"/>
    </location>
    <ligand>
        <name>NADP(+)</name>
        <dbReference type="ChEBI" id="CHEBI:58349"/>
    </ligand>
</feature>
<organism evidence="16 17">
    <name type="scientific">Aquisalinus flavus</name>
    <dbReference type="NCBI Taxonomy" id="1526572"/>
    <lineage>
        <taxon>Bacteria</taxon>
        <taxon>Pseudomonadati</taxon>
        <taxon>Pseudomonadota</taxon>
        <taxon>Alphaproteobacteria</taxon>
        <taxon>Parvularculales</taxon>
        <taxon>Parvularculaceae</taxon>
        <taxon>Aquisalinus</taxon>
    </lineage>
</organism>
<dbReference type="GO" id="GO:0008839">
    <property type="term" value="F:4-hydroxy-tetrahydrodipicolinate reductase"/>
    <property type="evidence" value="ECO:0007669"/>
    <property type="project" value="UniProtKB-UniRule"/>
</dbReference>
<dbReference type="InterPro" id="IPR022663">
    <property type="entry name" value="DapB_C"/>
</dbReference>
<dbReference type="EC" id="1.17.1.8" evidence="10 13"/>
<reference evidence="16" key="1">
    <citation type="journal article" date="2014" name="Int. J. Syst. Evol. Microbiol.">
        <title>Complete genome sequence of Corynebacterium casei LMG S-19264T (=DSM 44701T), isolated from a smear-ripened cheese.</title>
        <authorList>
            <consortium name="US DOE Joint Genome Institute (JGI-PGF)"/>
            <person name="Walter F."/>
            <person name="Albersmeier A."/>
            <person name="Kalinowski J."/>
            <person name="Ruckert C."/>
        </authorList>
    </citation>
    <scope>NUCLEOTIDE SEQUENCE</scope>
    <source>
        <strain evidence="16">CGMCC 1.12921</strain>
    </source>
</reference>
<evidence type="ECO:0000256" key="3">
    <source>
        <dbReference type="ARBA" id="ARBA00022605"/>
    </source>
</evidence>
<dbReference type="GO" id="GO:0050661">
    <property type="term" value="F:NADP binding"/>
    <property type="evidence" value="ECO:0007669"/>
    <property type="project" value="UniProtKB-UniRule"/>
</dbReference>
<dbReference type="RefSeq" id="WP_188158242.1">
    <property type="nucleotide sequence ID" value="NZ_BMGH01000001.1"/>
</dbReference>
<dbReference type="CDD" id="cd02274">
    <property type="entry name" value="DHDPR_N"/>
    <property type="match status" value="1"/>
</dbReference>
<keyword evidence="3 13" id="KW-0028">Amino-acid biosynthesis</keyword>
<dbReference type="PANTHER" id="PTHR20836:SF0">
    <property type="entry name" value="4-HYDROXY-TETRAHYDRODIPICOLINATE REDUCTASE 1, CHLOROPLASTIC-RELATED"/>
    <property type="match status" value="1"/>
</dbReference>
<feature type="binding site" evidence="13">
    <location>
        <begin position="101"/>
        <end position="103"/>
    </location>
    <ligand>
        <name>NAD(+)</name>
        <dbReference type="ChEBI" id="CHEBI:57540"/>
    </ligand>
</feature>
<evidence type="ECO:0000256" key="11">
    <source>
        <dbReference type="ARBA" id="ARBA00049080"/>
    </source>
</evidence>
<comment type="subcellular location">
    <subcellularLocation>
        <location evidence="13">Cytoplasm</location>
    </subcellularLocation>
</comment>
<protein>
    <recommendedName>
        <fullName evidence="10 13">4-hydroxy-tetrahydrodipicolinate reductase</fullName>
        <shortName evidence="13">HTPA reductase</shortName>
        <ecNumber evidence="10 13">1.17.1.8</ecNumber>
    </recommendedName>
</protein>
<keyword evidence="8 13" id="KW-0457">Lysine biosynthesis</keyword>
<evidence type="ECO:0000256" key="8">
    <source>
        <dbReference type="ARBA" id="ARBA00023154"/>
    </source>
</evidence>
<comment type="caution">
    <text evidence="13">Was originally thought to be a dihydrodipicolinate reductase (DHDPR), catalyzing the conversion of dihydrodipicolinate to tetrahydrodipicolinate. However, it was shown in E.coli that the substrate of the enzymatic reaction is not dihydrodipicolinate (DHDP) but in fact (2S,4S)-4-hydroxy-2,3,4,5-tetrahydrodipicolinic acid (HTPA), the product released by the DapA-catalyzed reaction.</text>
</comment>
<keyword evidence="5 13" id="KW-0220">Diaminopimelate biosynthesis</keyword>
<dbReference type="Pfam" id="PF01113">
    <property type="entry name" value="DapB_N"/>
    <property type="match status" value="1"/>
</dbReference>
<evidence type="ECO:0000259" key="15">
    <source>
        <dbReference type="Pfam" id="PF05173"/>
    </source>
</evidence>
<dbReference type="Gene3D" id="3.30.360.10">
    <property type="entry name" value="Dihydrodipicolinate Reductase, domain 2"/>
    <property type="match status" value="1"/>
</dbReference>
<proteinExistence type="inferred from homology"/>
<dbReference type="GO" id="GO:0005737">
    <property type="term" value="C:cytoplasm"/>
    <property type="evidence" value="ECO:0007669"/>
    <property type="project" value="UniProtKB-SubCell"/>
</dbReference>
<comment type="pathway">
    <text evidence="9 13">Amino-acid biosynthesis; L-lysine biosynthesis via DAP pathway; (S)-tetrahydrodipicolinate from L-aspartate: step 4/4.</text>
</comment>
<feature type="binding site" evidence="13">
    <location>
        <position position="159"/>
    </location>
    <ligand>
        <name>(S)-2,3,4,5-tetrahydrodipicolinate</name>
        <dbReference type="ChEBI" id="CHEBI:16845"/>
    </ligand>
</feature>
<evidence type="ECO:0000256" key="10">
    <source>
        <dbReference type="ARBA" id="ARBA00038983"/>
    </source>
</evidence>
<dbReference type="NCBIfam" id="TIGR00036">
    <property type="entry name" value="dapB"/>
    <property type="match status" value="1"/>
</dbReference>
<comment type="catalytic activity">
    <reaction evidence="12 13">
        <text>(S)-2,3,4,5-tetrahydrodipicolinate + NAD(+) + H2O = (2S,4S)-4-hydroxy-2,3,4,5-tetrahydrodipicolinate + NADH + H(+)</text>
        <dbReference type="Rhea" id="RHEA:35323"/>
        <dbReference type="ChEBI" id="CHEBI:15377"/>
        <dbReference type="ChEBI" id="CHEBI:15378"/>
        <dbReference type="ChEBI" id="CHEBI:16845"/>
        <dbReference type="ChEBI" id="CHEBI:57540"/>
        <dbReference type="ChEBI" id="CHEBI:57945"/>
        <dbReference type="ChEBI" id="CHEBI:67139"/>
        <dbReference type="EC" id="1.17.1.8"/>
    </reaction>
</comment>
<comment type="function">
    <text evidence="13">Catalyzes the conversion of 4-hydroxy-tetrahydrodipicolinate (HTPA) to tetrahydrodipicolinate.</text>
</comment>
<comment type="caution">
    <text evidence="16">The sequence shown here is derived from an EMBL/GenBank/DDBJ whole genome shotgun (WGS) entry which is preliminary data.</text>
</comment>
<dbReference type="SUPFAM" id="SSF55347">
    <property type="entry name" value="Glyceraldehyde-3-phosphate dehydrogenase-like, C-terminal domain"/>
    <property type="match status" value="1"/>
</dbReference>
<feature type="domain" description="Dihydrodipicolinate reductase C-terminal" evidence="15">
    <location>
        <begin position="131"/>
        <end position="267"/>
    </location>
</feature>
<comment type="similarity">
    <text evidence="1 13">Belongs to the DapB family.</text>
</comment>
<keyword evidence="4 13" id="KW-0521">NADP</keyword>
<dbReference type="GO" id="GO:0009089">
    <property type="term" value="P:lysine biosynthetic process via diaminopimelate"/>
    <property type="evidence" value="ECO:0007669"/>
    <property type="project" value="UniProtKB-UniRule"/>
</dbReference>
<dbReference type="AlphaFoldDB" id="A0A8J2V3B2"/>
<evidence type="ECO:0000256" key="12">
    <source>
        <dbReference type="ARBA" id="ARBA00049396"/>
    </source>
</evidence>
<feature type="binding site" evidence="13">
    <location>
        <begin position="168"/>
        <end position="169"/>
    </location>
    <ligand>
        <name>(S)-2,3,4,5-tetrahydrodipicolinate</name>
        <dbReference type="ChEBI" id="CHEBI:16845"/>
    </ligand>
</feature>
<dbReference type="PIRSF" id="PIRSF000161">
    <property type="entry name" value="DHPR"/>
    <property type="match status" value="1"/>
</dbReference>
<dbReference type="EMBL" id="BMGH01000001">
    <property type="protein sequence ID" value="GGD13996.1"/>
    <property type="molecule type" value="Genomic_DNA"/>
</dbReference>
<dbReference type="FunFam" id="3.30.360.10:FF:000004">
    <property type="entry name" value="4-hydroxy-tetrahydrodipicolinate reductase"/>
    <property type="match status" value="1"/>
</dbReference>
<dbReference type="InterPro" id="IPR036291">
    <property type="entry name" value="NAD(P)-bd_dom_sf"/>
</dbReference>
<feature type="binding site" evidence="13">
    <location>
        <begin position="125"/>
        <end position="128"/>
    </location>
    <ligand>
        <name>NAD(+)</name>
        <dbReference type="ChEBI" id="CHEBI:57540"/>
    </ligand>
</feature>
<evidence type="ECO:0000259" key="14">
    <source>
        <dbReference type="Pfam" id="PF01113"/>
    </source>
</evidence>
<dbReference type="HAMAP" id="MF_00102">
    <property type="entry name" value="DapB"/>
    <property type="match status" value="1"/>
</dbReference>
<dbReference type="InterPro" id="IPR022664">
    <property type="entry name" value="DapB_N_CS"/>
</dbReference>
<dbReference type="UniPathway" id="UPA00034">
    <property type="reaction ID" value="UER00018"/>
</dbReference>
<evidence type="ECO:0000313" key="16">
    <source>
        <dbReference type="EMBL" id="GGD13996.1"/>
    </source>
</evidence>
<accession>A0A8J2V3B2</accession>
<feature type="binding site" evidence="13">
    <location>
        <position position="54"/>
    </location>
    <ligand>
        <name>NAD(+)</name>
        <dbReference type="ChEBI" id="CHEBI:57540"/>
    </ligand>
</feature>
<dbReference type="PANTHER" id="PTHR20836">
    <property type="entry name" value="DIHYDRODIPICOLINATE REDUCTASE"/>
    <property type="match status" value="1"/>
</dbReference>
<dbReference type="Pfam" id="PF05173">
    <property type="entry name" value="DapB_C"/>
    <property type="match status" value="1"/>
</dbReference>
<dbReference type="GO" id="GO:0016726">
    <property type="term" value="F:oxidoreductase activity, acting on CH or CH2 groups, NAD or NADP as acceptor"/>
    <property type="evidence" value="ECO:0007669"/>
    <property type="project" value="UniProtKB-UniRule"/>
</dbReference>
<evidence type="ECO:0000256" key="6">
    <source>
        <dbReference type="ARBA" id="ARBA00023002"/>
    </source>
</evidence>
<dbReference type="PROSITE" id="PS01298">
    <property type="entry name" value="DAPB"/>
    <property type="match status" value="1"/>
</dbReference>
<keyword evidence="2 13" id="KW-0963">Cytoplasm</keyword>
<dbReference type="InterPro" id="IPR023940">
    <property type="entry name" value="DHDPR_bac"/>
</dbReference>
<dbReference type="Gene3D" id="3.40.50.720">
    <property type="entry name" value="NAD(P)-binding Rossmann-like Domain"/>
    <property type="match status" value="1"/>
</dbReference>
<dbReference type="InterPro" id="IPR000846">
    <property type="entry name" value="DapB_N"/>
</dbReference>
<reference evidence="16" key="2">
    <citation type="submission" date="2020-09" db="EMBL/GenBank/DDBJ databases">
        <authorList>
            <person name="Sun Q."/>
            <person name="Zhou Y."/>
        </authorList>
    </citation>
    <scope>NUCLEOTIDE SEQUENCE</scope>
    <source>
        <strain evidence="16">CGMCC 1.12921</strain>
    </source>
</reference>
<evidence type="ECO:0000256" key="5">
    <source>
        <dbReference type="ARBA" id="ARBA00022915"/>
    </source>
</evidence>
<evidence type="ECO:0000313" key="17">
    <source>
        <dbReference type="Proteomes" id="UP000613582"/>
    </source>
</evidence>
<dbReference type="Proteomes" id="UP000613582">
    <property type="component" value="Unassembled WGS sequence"/>
</dbReference>
<dbReference type="GO" id="GO:0019877">
    <property type="term" value="P:diaminopimelate biosynthetic process"/>
    <property type="evidence" value="ECO:0007669"/>
    <property type="project" value="UniProtKB-UniRule"/>
</dbReference>
<dbReference type="GO" id="GO:0051287">
    <property type="term" value="F:NAD binding"/>
    <property type="evidence" value="ECO:0007669"/>
    <property type="project" value="UniProtKB-UniRule"/>
</dbReference>